<accession>A0AA38XQ94</accession>
<proteinExistence type="predicted"/>
<evidence type="ECO:0000313" key="2">
    <source>
        <dbReference type="Proteomes" id="UP001172673"/>
    </source>
</evidence>
<dbReference type="EMBL" id="JAPDRK010000001">
    <property type="protein sequence ID" value="KAJ9617114.1"/>
    <property type="molecule type" value="Genomic_DNA"/>
</dbReference>
<comment type="caution">
    <text evidence="1">The sequence shown here is derived from an EMBL/GenBank/DDBJ whole genome shotgun (WGS) entry which is preliminary data.</text>
</comment>
<evidence type="ECO:0000313" key="1">
    <source>
        <dbReference type="EMBL" id="KAJ9617114.1"/>
    </source>
</evidence>
<sequence length="154" mass="15589">MTAIYQRVTRKARIVTPLLQTQSSLESQDLPLGLDTITVGTGTTSSGDTISLDVPYTVKLNPDGPSSGSGTLVLSEHIKSAVLVAGDVSQSSSGAFSRATCDFYVGSSSVSGLVACTGDIVGHGQTNGDVDLTGAAGCVACSYNPGEDGTLIDE</sequence>
<name>A0AA38XQ94_9EURO</name>
<keyword evidence="2" id="KW-1185">Reference proteome</keyword>
<protein>
    <submittedName>
        <fullName evidence="1">Uncharacterized protein</fullName>
    </submittedName>
</protein>
<dbReference type="Proteomes" id="UP001172673">
    <property type="component" value="Unassembled WGS sequence"/>
</dbReference>
<gene>
    <name evidence="1" type="ORF">H2200_000835</name>
</gene>
<organism evidence="1 2">
    <name type="scientific">Cladophialophora chaetospira</name>
    <dbReference type="NCBI Taxonomy" id="386627"/>
    <lineage>
        <taxon>Eukaryota</taxon>
        <taxon>Fungi</taxon>
        <taxon>Dikarya</taxon>
        <taxon>Ascomycota</taxon>
        <taxon>Pezizomycotina</taxon>
        <taxon>Eurotiomycetes</taxon>
        <taxon>Chaetothyriomycetidae</taxon>
        <taxon>Chaetothyriales</taxon>
        <taxon>Herpotrichiellaceae</taxon>
        <taxon>Cladophialophora</taxon>
    </lineage>
</organism>
<dbReference type="AlphaFoldDB" id="A0AA38XQ94"/>
<reference evidence="1" key="1">
    <citation type="submission" date="2022-10" db="EMBL/GenBank/DDBJ databases">
        <title>Culturing micro-colonial fungi from biological soil crusts in the Mojave desert and describing Neophaeococcomyces mojavensis, and introducing the new genera and species Taxawa tesnikishii.</title>
        <authorList>
            <person name="Kurbessoian T."/>
            <person name="Stajich J.E."/>
        </authorList>
    </citation>
    <scope>NUCLEOTIDE SEQUENCE</scope>
    <source>
        <strain evidence="1">TK_41</strain>
    </source>
</reference>